<dbReference type="AlphaFoldDB" id="A0A165E636"/>
<evidence type="ECO:0000256" key="1">
    <source>
        <dbReference type="SAM" id="MobiDB-lite"/>
    </source>
</evidence>
<dbReference type="OrthoDB" id="10675260at2759"/>
<organism evidence="2 3">
    <name type="scientific">Calocera cornea HHB12733</name>
    <dbReference type="NCBI Taxonomy" id="1353952"/>
    <lineage>
        <taxon>Eukaryota</taxon>
        <taxon>Fungi</taxon>
        <taxon>Dikarya</taxon>
        <taxon>Basidiomycota</taxon>
        <taxon>Agaricomycotina</taxon>
        <taxon>Dacrymycetes</taxon>
        <taxon>Dacrymycetales</taxon>
        <taxon>Dacrymycetaceae</taxon>
        <taxon>Calocera</taxon>
    </lineage>
</organism>
<feature type="compositionally biased region" description="Basic and acidic residues" evidence="1">
    <location>
        <begin position="82"/>
        <end position="92"/>
    </location>
</feature>
<accession>A0A165E636</accession>
<protein>
    <submittedName>
        <fullName evidence="2">Uncharacterized protein</fullName>
    </submittedName>
</protein>
<feature type="compositionally biased region" description="Low complexity" evidence="1">
    <location>
        <begin position="208"/>
        <end position="277"/>
    </location>
</feature>
<feature type="compositionally biased region" description="Low complexity" evidence="1">
    <location>
        <begin position="1"/>
        <end position="14"/>
    </location>
</feature>
<reference evidence="2 3" key="1">
    <citation type="journal article" date="2016" name="Mol. Biol. Evol.">
        <title>Comparative Genomics of Early-Diverging Mushroom-Forming Fungi Provides Insights into the Origins of Lignocellulose Decay Capabilities.</title>
        <authorList>
            <person name="Nagy L.G."/>
            <person name="Riley R."/>
            <person name="Tritt A."/>
            <person name="Adam C."/>
            <person name="Daum C."/>
            <person name="Floudas D."/>
            <person name="Sun H."/>
            <person name="Yadav J.S."/>
            <person name="Pangilinan J."/>
            <person name="Larsson K.H."/>
            <person name="Matsuura K."/>
            <person name="Barry K."/>
            <person name="Labutti K."/>
            <person name="Kuo R."/>
            <person name="Ohm R.A."/>
            <person name="Bhattacharya S.S."/>
            <person name="Shirouzu T."/>
            <person name="Yoshinaga Y."/>
            <person name="Martin F.M."/>
            <person name="Grigoriev I.V."/>
            <person name="Hibbett D.S."/>
        </authorList>
    </citation>
    <scope>NUCLEOTIDE SEQUENCE [LARGE SCALE GENOMIC DNA]</scope>
    <source>
        <strain evidence="2 3">HHB12733</strain>
    </source>
</reference>
<feature type="region of interest" description="Disordered" evidence="1">
    <location>
        <begin position="170"/>
        <end position="381"/>
    </location>
</feature>
<gene>
    <name evidence="2" type="ORF">CALCODRAFT_500205</name>
</gene>
<feature type="compositionally biased region" description="Low complexity" evidence="1">
    <location>
        <begin position="28"/>
        <end position="54"/>
    </location>
</feature>
<feature type="compositionally biased region" description="Low complexity" evidence="1">
    <location>
        <begin position="311"/>
        <end position="322"/>
    </location>
</feature>
<feature type="compositionally biased region" description="Basic and acidic residues" evidence="1">
    <location>
        <begin position="126"/>
        <end position="136"/>
    </location>
</feature>
<feature type="region of interest" description="Disordered" evidence="1">
    <location>
        <begin position="1"/>
        <end position="157"/>
    </location>
</feature>
<feature type="compositionally biased region" description="Low complexity" evidence="1">
    <location>
        <begin position="286"/>
        <end position="300"/>
    </location>
</feature>
<evidence type="ECO:0000313" key="3">
    <source>
        <dbReference type="Proteomes" id="UP000076842"/>
    </source>
</evidence>
<sequence length="420" mass="43023">MPSISSLLKSLIKKSPPPSPTPRQSLDTPSAPSSDPSTPSTPATPRSASAHTPSPSLPTSAAQQPRRLRSLKRAASQRALRRPSESREEQENVRPPSTAVYDGTPATLPRRPSTAGARVGGTGLGKGEKDKDKDQVEEGDELGVFGAGNGLGRRGTVKRWGTVLRKPIPVLLAPEEKRSRRGRSADTLSAMLGPYTPTSPAPSPLAGSFASPPTSANTTTTTTTTFPASSRSSGSGSATPTPSTPTASSPSAGISSPVPALTFTPSPSSGPASPGSAELLTPPPGFSSTTPTTTTTTTTSIAYALPRGTGSQPSLSHSLSAPSPKPSPSALGHPFPGLSQSSTMPGAYGSGLFPPSAPQLYPEEYAPEPETSFPEVVPRREGRNSMLSVLSWGKKLEVAYVPRAGGAGGVREEGQAGRRG</sequence>
<evidence type="ECO:0000313" key="2">
    <source>
        <dbReference type="EMBL" id="KZT54178.1"/>
    </source>
</evidence>
<dbReference type="EMBL" id="KV424020">
    <property type="protein sequence ID" value="KZT54178.1"/>
    <property type="molecule type" value="Genomic_DNA"/>
</dbReference>
<proteinExistence type="predicted"/>
<name>A0A165E636_9BASI</name>
<dbReference type="InParanoid" id="A0A165E636"/>
<keyword evidence="3" id="KW-1185">Reference proteome</keyword>
<dbReference type="Proteomes" id="UP000076842">
    <property type="component" value="Unassembled WGS sequence"/>
</dbReference>
<dbReference type="STRING" id="1353952.A0A165E636"/>